<evidence type="ECO:0000256" key="8">
    <source>
        <dbReference type="ARBA" id="ARBA00022692"/>
    </source>
</evidence>
<keyword evidence="8 14" id="KW-0812">Transmembrane</keyword>
<dbReference type="Proteomes" id="UP000828251">
    <property type="component" value="Unassembled WGS sequence"/>
</dbReference>
<feature type="transmembrane region" description="Helical" evidence="14">
    <location>
        <begin position="109"/>
        <end position="127"/>
    </location>
</feature>
<evidence type="ECO:0000256" key="12">
    <source>
        <dbReference type="ARBA" id="ARBA00067138"/>
    </source>
</evidence>
<comment type="function">
    <text evidence="1">May function as sodium-coupled metabolite transporter across the chloroplast envelope.</text>
</comment>
<evidence type="ECO:0000256" key="10">
    <source>
        <dbReference type="ARBA" id="ARBA00022989"/>
    </source>
</evidence>
<evidence type="ECO:0000313" key="16">
    <source>
        <dbReference type="Proteomes" id="UP000828251"/>
    </source>
</evidence>
<dbReference type="PANTHER" id="PTHR18640:SF10">
    <property type="entry name" value="SODIUM_METABOLITE COTRANSPORTER BASS4, CHLOROPLASTIC-RELATED"/>
    <property type="match status" value="1"/>
</dbReference>
<dbReference type="GO" id="GO:0016020">
    <property type="term" value="C:membrane"/>
    <property type="evidence" value="ECO:0007669"/>
    <property type="project" value="UniProtKB-SubCell"/>
</dbReference>
<feature type="transmembrane region" description="Helical" evidence="14">
    <location>
        <begin position="255"/>
        <end position="276"/>
    </location>
</feature>
<dbReference type="OrthoDB" id="188035at2759"/>
<evidence type="ECO:0000256" key="2">
    <source>
        <dbReference type="ARBA" id="ARBA00004119"/>
    </source>
</evidence>
<dbReference type="InterPro" id="IPR016833">
    <property type="entry name" value="Put_Na-Bile_cotransptr"/>
</dbReference>
<reference evidence="15 16" key="1">
    <citation type="journal article" date="2021" name="Plant Biotechnol. J.">
        <title>Multi-omics assisted identification of the key and species-specific regulatory components of drought-tolerant mechanisms in Gossypium stocksii.</title>
        <authorList>
            <person name="Yu D."/>
            <person name="Ke L."/>
            <person name="Zhang D."/>
            <person name="Wu Y."/>
            <person name="Sun Y."/>
            <person name="Mei J."/>
            <person name="Sun J."/>
            <person name="Sun Y."/>
        </authorList>
    </citation>
    <scope>NUCLEOTIDE SEQUENCE [LARGE SCALE GENOMIC DNA]</scope>
    <source>
        <strain evidence="16">cv. E1</strain>
        <tissue evidence="15">Leaf</tissue>
    </source>
</reference>
<keyword evidence="10 14" id="KW-1133">Transmembrane helix</keyword>
<protein>
    <recommendedName>
        <fullName evidence="12">Probable sodium/metabolite cotransporter BASS4, chloroplastic</fullName>
    </recommendedName>
    <alternativeName>
        <fullName evidence="13">Bile acid-sodium symporter family protein 4</fullName>
    </alternativeName>
</protein>
<feature type="transmembrane region" description="Helical" evidence="14">
    <location>
        <begin position="195"/>
        <end position="215"/>
    </location>
</feature>
<keyword evidence="16" id="KW-1185">Reference proteome</keyword>
<feature type="transmembrane region" description="Helical" evidence="14">
    <location>
        <begin position="227"/>
        <end position="249"/>
    </location>
</feature>
<evidence type="ECO:0000256" key="6">
    <source>
        <dbReference type="ARBA" id="ARBA00022528"/>
    </source>
</evidence>
<name>A0A9D3ZY72_9ROSI</name>
<feature type="transmembrane region" description="Helical" evidence="14">
    <location>
        <begin position="168"/>
        <end position="189"/>
    </location>
</feature>
<keyword evidence="6" id="KW-0150">Chloroplast</keyword>
<evidence type="ECO:0000256" key="7">
    <source>
        <dbReference type="ARBA" id="ARBA00022640"/>
    </source>
</evidence>
<comment type="caution">
    <text evidence="15">The sequence shown here is derived from an EMBL/GenBank/DDBJ whole genome shotgun (WGS) entry which is preliminary data.</text>
</comment>
<keyword evidence="9" id="KW-0809">Transit peptide</keyword>
<evidence type="ECO:0000256" key="11">
    <source>
        <dbReference type="ARBA" id="ARBA00023136"/>
    </source>
</evidence>
<feature type="transmembrane region" description="Helical" evidence="14">
    <location>
        <begin position="297"/>
        <end position="314"/>
    </location>
</feature>
<dbReference type="GO" id="GO:0009941">
    <property type="term" value="C:chloroplast envelope"/>
    <property type="evidence" value="ECO:0007669"/>
    <property type="project" value="UniProtKB-SubCell"/>
</dbReference>
<evidence type="ECO:0000256" key="14">
    <source>
        <dbReference type="SAM" id="Phobius"/>
    </source>
</evidence>
<feature type="transmembrane region" description="Helical" evidence="14">
    <location>
        <begin position="326"/>
        <end position="350"/>
    </location>
</feature>
<evidence type="ECO:0000256" key="1">
    <source>
        <dbReference type="ARBA" id="ARBA00003198"/>
    </source>
</evidence>
<evidence type="ECO:0000256" key="13">
    <source>
        <dbReference type="ARBA" id="ARBA00076034"/>
    </source>
</evidence>
<dbReference type="FunFam" id="1.20.1530.20:FF:000021">
    <property type="entry name" value="Probable sodium/metabolite cotransporter BASS4, chloroplastic"/>
    <property type="match status" value="1"/>
</dbReference>
<comment type="subcellular location">
    <subcellularLocation>
        <location evidence="3">Membrane</location>
        <topology evidence="3">Multi-pass membrane protein</topology>
    </subcellularLocation>
    <subcellularLocation>
        <location evidence="2">Plastid</location>
        <location evidence="2">Chloroplast envelope</location>
    </subcellularLocation>
</comment>
<dbReference type="AlphaFoldDB" id="A0A9D3ZY72"/>
<gene>
    <name evidence="15" type="ORF">J1N35_025817</name>
</gene>
<dbReference type="Gene3D" id="1.20.1530.20">
    <property type="match status" value="1"/>
</dbReference>
<keyword evidence="11 14" id="KW-0472">Membrane</keyword>
<evidence type="ECO:0000256" key="9">
    <source>
        <dbReference type="ARBA" id="ARBA00022946"/>
    </source>
</evidence>
<dbReference type="PANTHER" id="PTHR18640">
    <property type="entry name" value="SOLUTE CARRIER FAMILY 10 MEMBER 7"/>
    <property type="match status" value="1"/>
</dbReference>
<sequence length="438" mass="47058">MPYLFSDKLLLSTGLDWRVEDHHFPILFERSMAGTIQSLILTPPSIVTSPFPCRKTCCLFSRSLRINPPRRSISTLIISCKPSDEIHGSDLSNGLNWTKPLMNFASNNFLPLALTSGVAFGLVNPTLGCLADKCNLSKFSTFGIFVVSGLTLRSDAIGAAVKAWPVGLFGLCSILFFTPYFSRIILLIPLQPQEFVTGLAIFSCMPTTLSSAVALTQLAGGNSALALAMTVLSNLLGILIIPFSISKFIAVGVGVYVPTAQLLKSLVLTLLVPLILGKVLRESSRGLANFVDHNRKLFSKINAVFLSLVPWMQVSRSRSLLMMVKPAAFIVAIGMGMLLHLGLLAFNALAIRSLSAVSGGHKSIFSKKENAQAALLVASQKTLPVMVAVVQQLGGAFGESGLLVLPCVAAHLIQIVLDSFLANFWLRKELSSNTAKVA</sequence>
<proteinExistence type="inferred from homology"/>
<dbReference type="Pfam" id="PF13593">
    <property type="entry name" value="SBF_like"/>
    <property type="match status" value="1"/>
</dbReference>
<organism evidence="15 16">
    <name type="scientific">Gossypium stocksii</name>
    <dbReference type="NCBI Taxonomy" id="47602"/>
    <lineage>
        <taxon>Eukaryota</taxon>
        <taxon>Viridiplantae</taxon>
        <taxon>Streptophyta</taxon>
        <taxon>Embryophyta</taxon>
        <taxon>Tracheophyta</taxon>
        <taxon>Spermatophyta</taxon>
        <taxon>Magnoliopsida</taxon>
        <taxon>eudicotyledons</taxon>
        <taxon>Gunneridae</taxon>
        <taxon>Pentapetalae</taxon>
        <taxon>rosids</taxon>
        <taxon>malvids</taxon>
        <taxon>Malvales</taxon>
        <taxon>Malvaceae</taxon>
        <taxon>Malvoideae</taxon>
        <taxon>Gossypium</taxon>
    </lineage>
</organism>
<keyword evidence="5" id="KW-0813">Transport</keyword>
<evidence type="ECO:0000256" key="4">
    <source>
        <dbReference type="ARBA" id="ARBA00006528"/>
    </source>
</evidence>
<evidence type="ECO:0000256" key="3">
    <source>
        <dbReference type="ARBA" id="ARBA00004141"/>
    </source>
</evidence>
<accession>A0A9D3ZY72</accession>
<dbReference type="InterPro" id="IPR038770">
    <property type="entry name" value="Na+/solute_symporter_sf"/>
</dbReference>
<evidence type="ECO:0000256" key="5">
    <source>
        <dbReference type="ARBA" id="ARBA00022448"/>
    </source>
</evidence>
<keyword evidence="7" id="KW-0934">Plastid</keyword>
<comment type="similarity">
    <text evidence="4">Belongs to the bile acid:sodium symporter (BASS) (TC 2.A.28) family.</text>
</comment>
<dbReference type="EMBL" id="JAIQCV010000008">
    <property type="protein sequence ID" value="KAH1073489.1"/>
    <property type="molecule type" value="Genomic_DNA"/>
</dbReference>
<evidence type="ECO:0000313" key="15">
    <source>
        <dbReference type="EMBL" id="KAH1073489.1"/>
    </source>
</evidence>